<evidence type="ECO:0000256" key="6">
    <source>
        <dbReference type="ARBA" id="ARBA00022792"/>
    </source>
</evidence>
<comment type="caution">
    <text evidence="13">The sequence shown here is derived from an EMBL/GenBank/DDBJ whole genome shotgun (WGS) entry which is preliminary data.</text>
</comment>
<comment type="subunit">
    <text evidence="12">Component of the ubiquinol-cytochrome c oxidoreductase (cytochrome b-c1 complex, complex III, CIII), a multisubunit enzyme composed of 3 respiratory subunits cytochrome b, cytochrome c1 and Rieske protein, 2 core protein subunits, and additional low-molecular weight protein subunits.</text>
</comment>
<comment type="similarity">
    <text evidence="2 12">Belongs to the UQCR10/QCR9 family.</text>
</comment>
<keyword evidence="3 12" id="KW-0813">Transport</keyword>
<dbReference type="EMBL" id="LPNM01000006">
    <property type="protein sequence ID" value="OEJ86089.1"/>
    <property type="molecule type" value="Genomic_DNA"/>
</dbReference>
<reference evidence="14" key="1">
    <citation type="journal article" date="2016" name="Genome Announc.">
        <title>Genome sequences of three species of Hanseniaspora isolated from spontaneous wine fermentations.</title>
        <authorList>
            <person name="Sternes P.R."/>
            <person name="Lee D."/>
            <person name="Kutyna D.R."/>
            <person name="Borneman A.R."/>
        </authorList>
    </citation>
    <scope>NUCLEOTIDE SEQUENCE [LARGE SCALE GENOMIC DNA]</scope>
    <source>
        <strain evidence="14">AWRI3579</strain>
    </source>
</reference>
<keyword evidence="8 12" id="KW-1133">Transmembrane helix</keyword>
<evidence type="ECO:0000256" key="7">
    <source>
        <dbReference type="ARBA" id="ARBA00022982"/>
    </source>
</evidence>
<evidence type="ECO:0000256" key="10">
    <source>
        <dbReference type="ARBA" id="ARBA00023136"/>
    </source>
</evidence>
<dbReference type="InterPro" id="IPR008027">
    <property type="entry name" value="QCR9"/>
</dbReference>
<dbReference type="OrthoDB" id="44067at2759"/>
<keyword evidence="14" id="KW-1185">Reference proteome</keyword>
<accession>A0A1E5RGQ1</accession>
<keyword evidence="4 12" id="KW-0679">Respiratory chain</keyword>
<comment type="function">
    <text evidence="12">Component of the ubiquinol-cytochrome c oxidoreductase, a multisubunit transmembrane complex that is part of the mitochondrial electron transport chain which drives oxidative phosphorylation. The complex plays an important role in the uptake of multiple carbon sources present in different host niches.</text>
</comment>
<evidence type="ECO:0000256" key="1">
    <source>
        <dbReference type="ARBA" id="ARBA00004434"/>
    </source>
</evidence>
<dbReference type="GO" id="GO:0045275">
    <property type="term" value="C:respiratory chain complex III"/>
    <property type="evidence" value="ECO:0007669"/>
    <property type="project" value="UniProtKB-UniRule"/>
</dbReference>
<evidence type="ECO:0000256" key="4">
    <source>
        <dbReference type="ARBA" id="ARBA00022660"/>
    </source>
</evidence>
<evidence type="ECO:0000256" key="12">
    <source>
        <dbReference type="RuleBase" id="RU368056"/>
    </source>
</evidence>
<evidence type="ECO:0000256" key="5">
    <source>
        <dbReference type="ARBA" id="ARBA00022692"/>
    </source>
</evidence>
<dbReference type="FunFam" id="1.20.5.260:FF:000001">
    <property type="entry name" value="Cytochrome b-c1 complex subunit 9"/>
    <property type="match status" value="1"/>
</dbReference>
<keyword evidence="10 12" id="KW-0472">Membrane</keyword>
<protein>
    <recommendedName>
        <fullName evidence="11 12">Complex III subunit 9</fullName>
    </recommendedName>
</protein>
<evidence type="ECO:0000313" key="14">
    <source>
        <dbReference type="Proteomes" id="UP000095728"/>
    </source>
</evidence>
<proteinExistence type="inferred from homology"/>
<evidence type="ECO:0000313" key="13">
    <source>
        <dbReference type="EMBL" id="OEJ86089.1"/>
    </source>
</evidence>
<evidence type="ECO:0000256" key="3">
    <source>
        <dbReference type="ARBA" id="ARBA00022448"/>
    </source>
</evidence>
<dbReference type="Pfam" id="PF05365">
    <property type="entry name" value="UCR_UQCRX_QCR9"/>
    <property type="match status" value="1"/>
</dbReference>
<evidence type="ECO:0000256" key="8">
    <source>
        <dbReference type="ARBA" id="ARBA00022989"/>
    </source>
</evidence>
<keyword evidence="6 12" id="KW-0999">Mitochondrion inner membrane</keyword>
<evidence type="ECO:0000256" key="9">
    <source>
        <dbReference type="ARBA" id="ARBA00023128"/>
    </source>
</evidence>
<comment type="subcellular location">
    <subcellularLocation>
        <location evidence="1 12">Mitochondrion inner membrane</location>
        <topology evidence="1 12">Single-pass membrane protein</topology>
    </subcellularLocation>
</comment>
<dbReference type="SUPFAM" id="SSF81514">
    <property type="entry name" value="Subunit X (non-heme 7 kDa protein) of cytochrome bc1 complex (Ubiquinol-cytochrome c reductase)"/>
    <property type="match status" value="1"/>
</dbReference>
<dbReference type="GO" id="GO:0005743">
    <property type="term" value="C:mitochondrial inner membrane"/>
    <property type="evidence" value="ECO:0007669"/>
    <property type="project" value="UniProtKB-SubCell"/>
</dbReference>
<keyword evidence="7 12" id="KW-0249">Electron transport</keyword>
<dbReference type="Gene3D" id="1.20.5.260">
    <property type="entry name" value="Cytochrome b-c1 complex subunit 9"/>
    <property type="match status" value="1"/>
</dbReference>
<dbReference type="PANTHER" id="PTHR12980">
    <property type="entry name" value="UBIQUINOL-CYTOCHROME C REDUCTASE COMPLEX, SUBUNIT X"/>
    <property type="match status" value="1"/>
</dbReference>
<evidence type="ECO:0000256" key="11">
    <source>
        <dbReference type="ARBA" id="ARBA00044247"/>
    </source>
</evidence>
<sequence length="72" mass="8141">MDERAPQSLNATIFNTFFKRNAVFVGTVFFGAFVFQGAFDSAVTSWYENHNKGKLWKDVKAQLNGGDEDDDE</sequence>
<keyword evidence="9 12" id="KW-0496">Mitochondrion</keyword>
<feature type="transmembrane region" description="Helical" evidence="12">
    <location>
        <begin position="21"/>
        <end position="39"/>
    </location>
</feature>
<keyword evidence="5 12" id="KW-0812">Transmembrane</keyword>
<dbReference type="FunCoup" id="A0A1E5RGQ1">
    <property type="interactions" value="318"/>
</dbReference>
<dbReference type="GO" id="GO:0006122">
    <property type="term" value="P:mitochondrial electron transport, ubiquinol to cytochrome c"/>
    <property type="evidence" value="ECO:0007669"/>
    <property type="project" value="UniProtKB-UniRule"/>
</dbReference>
<dbReference type="STRING" id="56408.A0A1E5RGQ1"/>
<dbReference type="AlphaFoldDB" id="A0A1E5RGQ1"/>
<evidence type="ECO:0000256" key="2">
    <source>
        <dbReference type="ARBA" id="ARBA00007856"/>
    </source>
</evidence>
<dbReference type="InParanoid" id="A0A1E5RGQ1"/>
<gene>
    <name evidence="13" type="ORF">AWRI3579_g1141</name>
</gene>
<dbReference type="Proteomes" id="UP000095728">
    <property type="component" value="Unassembled WGS sequence"/>
</dbReference>
<dbReference type="PANTHER" id="PTHR12980:SF0">
    <property type="entry name" value="CYTOCHROME B-C1 COMPLEX SUBUNIT 9"/>
    <property type="match status" value="1"/>
</dbReference>
<dbReference type="InterPro" id="IPR036656">
    <property type="entry name" value="QCR9_sf"/>
</dbReference>
<organism evidence="13 14">
    <name type="scientific">Hanseniaspora osmophila</name>
    <dbReference type="NCBI Taxonomy" id="56408"/>
    <lineage>
        <taxon>Eukaryota</taxon>
        <taxon>Fungi</taxon>
        <taxon>Dikarya</taxon>
        <taxon>Ascomycota</taxon>
        <taxon>Saccharomycotina</taxon>
        <taxon>Saccharomycetes</taxon>
        <taxon>Saccharomycodales</taxon>
        <taxon>Saccharomycodaceae</taxon>
        <taxon>Hanseniaspora</taxon>
    </lineage>
</organism>
<name>A0A1E5RGQ1_9ASCO</name>